<keyword evidence="3" id="KW-1185">Reference proteome</keyword>
<accession>A0AAP5B9L0</accession>
<gene>
    <name evidence="2" type="ORF">NIE36_04395</name>
    <name evidence="1" type="ORF">OSB80_04405</name>
</gene>
<dbReference type="Proteomes" id="UP001209412">
    <property type="component" value="Unassembled WGS sequence"/>
</dbReference>
<evidence type="ECO:0000313" key="1">
    <source>
        <dbReference type="EMBL" id="MCX4144623.1"/>
    </source>
</evidence>
<name>A0AAP5B9L0_9BURK</name>
<protein>
    <submittedName>
        <fullName evidence="2">Uncharacterized protein</fullName>
    </submittedName>
</protein>
<reference evidence="2" key="1">
    <citation type="submission" date="2022-06" db="EMBL/GenBank/DDBJ databases">
        <title>PHB producers.</title>
        <authorList>
            <person name="Besaury L."/>
        </authorList>
    </citation>
    <scope>NUCLEOTIDE SEQUENCE</scope>
    <source>
        <strain evidence="2 3">SEWS6</strain>
    </source>
</reference>
<dbReference type="EMBL" id="JAMXWF010000003">
    <property type="protein sequence ID" value="MDQ6406455.1"/>
    <property type="molecule type" value="Genomic_DNA"/>
</dbReference>
<dbReference type="Proteomes" id="UP001242288">
    <property type="component" value="Unassembled WGS sequence"/>
</dbReference>
<evidence type="ECO:0000313" key="4">
    <source>
        <dbReference type="Proteomes" id="UP001242288"/>
    </source>
</evidence>
<sequence>MYAKCAIEKIRADSVEWQAGVGHALQQTVVARAMDQYATPERLGGNSK</sequence>
<evidence type="ECO:0000313" key="2">
    <source>
        <dbReference type="EMBL" id="MDQ6406455.1"/>
    </source>
</evidence>
<organism evidence="2 4">
    <name type="scientific">Paraburkholderia madseniana</name>
    <dbReference type="NCBI Taxonomy" id="2599607"/>
    <lineage>
        <taxon>Bacteria</taxon>
        <taxon>Pseudomonadati</taxon>
        <taxon>Pseudomonadota</taxon>
        <taxon>Betaproteobacteria</taxon>
        <taxon>Burkholderiales</taxon>
        <taxon>Burkholderiaceae</taxon>
        <taxon>Paraburkholderia</taxon>
    </lineage>
</organism>
<dbReference type="RefSeq" id="WP_266256782.1">
    <property type="nucleotide sequence ID" value="NZ_JAMXWF010000003.1"/>
</dbReference>
<comment type="caution">
    <text evidence="2">The sequence shown here is derived from an EMBL/GenBank/DDBJ whole genome shotgun (WGS) entry which is preliminary data.</text>
</comment>
<evidence type="ECO:0000313" key="3">
    <source>
        <dbReference type="Proteomes" id="UP001209412"/>
    </source>
</evidence>
<dbReference type="EMBL" id="JAPKHW010000003">
    <property type="protein sequence ID" value="MCX4144623.1"/>
    <property type="molecule type" value="Genomic_DNA"/>
</dbReference>
<proteinExistence type="predicted"/>
<dbReference type="AlphaFoldDB" id="A0AAP5B9L0"/>